<gene>
    <name evidence="7" type="ORF">AAIG11_15955</name>
</gene>
<evidence type="ECO:0000256" key="1">
    <source>
        <dbReference type="ARBA" id="ARBA00010641"/>
    </source>
</evidence>
<dbReference type="CDD" id="cd06171">
    <property type="entry name" value="Sigma70_r4"/>
    <property type="match status" value="1"/>
</dbReference>
<keyword evidence="4" id="KW-0804">Transcription</keyword>
<dbReference type="InterPro" id="IPR013324">
    <property type="entry name" value="RNA_pol_sigma_r3/r4-like"/>
</dbReference>
<dbReference type="InterPro" id="IPR013249">
    <property type="entry name" value="RNA_pol_sigma70_r4_t2"/>
</dbReference>
<feature type="domain" description="RNA polymerase sigma-70 region 2" evidence="5">
    <location>
        <begin position="19"/>
        <end position="80"/>
    </location>
</feature>
<evidence type="ECO:0000259" key="5">
    <source>
        <dbReference type="Pfam" id="PF04542"/>
    </source>
</evidence>
<protein>
    <submittedName>
        <fullName evidence="7">Sigma-70 family RNA polymerase sigma factor</fullName>
    </submittedName>
</protein>
<dbReference type="PANTHER" id="PTHR43133">
    <property type="entry name" value="RNA POLYMERASE ECF-TYPE SIGMA FACTO"/>
    <property type="match status" value="1"/>
</dbReference>
<evidence type="ECO:0000259" key="6">
    <source>
        <dbReference type="Pfam" id="PF08281"/>
    </source>
</evidence>
<keyword evidence="2" id="KW-0805">Transcription regulation</keyword>
<organism evidence="7 8">
    <name type="scientific">Anoxynatronum sibiricum</name>
    <dbReference type="NCBI Taxonomy" id="210623"/>
    <lineage>
        <taxon>Bacteria</taxon>
        <taxon>Bacillati</taxon>
        <taxon>Bacillota</taxon>
        <taxon>Clostridia</taxon>
        <taxon>Eubacteriales</taxon>
        <taxon>Clostridiaceae</taxon>
        <taxon>Anoxynatronum</taxon>
    </lineage>
</organism>
<reference evidence="7 8" key="1">
    <citation type="submission" date="2024-04" db="EMBL/GenBank/DDBJ databases">
        <title>Genome sequencing and metabolic network reconstruction of aminoacids and betaine degradation by Anoxynatronum sibiricum.</title>
        <authorList>
            <person name="Detkova E.N."/>
            <person name="Boltjanskaja Y.V."/>
            <person name="Mardanov A.V."/>
            <person name="Kevbrin V."/>
        </authorList>
    </citation>
    <scope>NUCLEOTIDE SEQUENCE [LARGE SCALE GENOMIC DNA]</scope>
    <source>
        <strain evidence="7 8">Z-7981</strain>
    </source>
</reference>
<dbReference type="Gene3D" id="1.10.10.10">
    <property type="entry name" value="Winged helix-like DNA-binding domain superfamily/Winged helix DNA-binding domain"/>
    <property type="match status" value="1"/>
</dbReference>
<dbReference type="Pfam" id="PF08281">
    <property type="entry name" value="Sigma70_r4_2"/>
    <property type="match status" value="1"/>
</dbReference>
<dbReference type="InterPro" id="IPR014284">
    <property type="entry name" value="RNA_pol_sigma-70_dom"/>
</dbReference>
<dbReference type="Gene3D" id="1.10.1740.10">
    <property type="match status" value="1"/>
</dbReference>
<dbReference type="RefSeq" id="WP_343187265.1">
    <property type="nucleotide sequence ID" value="NZ_JBCITM010000025.1"/>
</dbReference>
<dbReference type="PANTHER" id="PTHR43133:SF60">
    <property type="entry name" value="RNA POLYMERASE SIGMA FACTOR SIGV"/>
    <property type="match status" value="1"/>
</dbReference>
<dbReference type="NCBIfam" id="TIGR02937">
    <property type="entry name" value="sigma70-ECF"/>
    <property type="match status" value="1"/>
</dbReference>
<proteinExistence type="inferred from homology"/>
<dbReference type="InterPro" id="IPR007627">
    <property type="entry name" value="RNA_pol_sigma70_r2"/>
</dbReference>
<comment type="caution">
    <text evidence="7">The sequence shown here is derived from an EMBL/GenBank/DDBJ whole genome shotgun (WGS) entry which is preliminary data.</text>
</comment>
<feature type="domain" description="RNA polymerase sigma factor 70 region 4 type 2" evidence="6">
    <location>
        <begin position="105"/>
        <end position="155"/>
    </location>
</feature>
<dbReference type="InterPro" id="IPR039425">
    <property type="entry name" value="RNA_pol_sigma-70-like"/>
</dbReference>
<evidence type="ECO:0000256" key="3">
    <source>
        <dbReference type="ARBA" id="ARBA00023082"/>
    </source>
</evidence>
<dbReference type="InterPro" id="IPR036388">
    <property type="entry name" value="WH-like_DNA-bd_sf"/>
</dbReference>
<accession>A0ABU9VXT1</accession>
<dbReference type="EMBL" id="JBCITM010000025">
    <property type="protein sequence ID" value="MEN1761983.1"/>
    <property type="molecule type" value="Genomic_DNA"/>
</dbReference>
<keyword evidence="3" id="KW-0731">Sigma factor</keyword>
<keyword evidence="8" id="KW-1185">Reference proteome</keyword>
<evidence type="ECO:0000313" key="7">
    <source>
        <dbReference type="EMBL" id="MEN1761983.1"/>
    </source>
</evidence>
<dbReference type="InterPro" id="IPR013325">
    <property type="entry name" value="RNA_pol_sigma_r2"/>
</dbReference>
<name>A0ABU9VXT1_9CLOT</name>
<comment type="similarity">
    <text evidence="1">Belongs to the sigma-70 factor family. ECF subfamily.</text>
</comment>
<dbReference type="Pfam" id="PF04542">
    <property type="entry name" value="Sigma70_r2"/>
    <property type="match status" value="1"/>
</dbReference>
<evidence type="ECO:0000256" key="2">
    <source>
        <dbReference type="ARBA" id="ARBA00023015"/>
    </source>
</evidence>
<dbReference type="SUPFAM" id="SSF88946">
    <property type="entry name" value="Sigma2 domain of RNA polymerase sigma factors"/>
    <property type="match status" value="1"/>
</dbReference>
<evidence type="ECO:0000256" key="4">
    <source>
        <dbReference type="ARBA" id="ARBA00023163"/>
    </source>
</evidence>
<sequence length="165" mass="19443">MANKTKDKMIETYLLEDRQMHYRLAFSYVKNQEDALDIIQESACKALLSVDSLRDTAQVKSWYCRIIINTSLDFLRKRKRMVVMDEQLLCQLDTGAVDHYSNFDVNQALEQLPEEYRSVIVLRFFEDLKLAEIAEVLQENVSTIKTRLYRSLKLLRLEIDAEEVQ</sequence>
<evidence type="ECO:0000313" key="8">
    <source>
        <dbReference type="Proteomes" id="UP001407405"/>
    </source>
</evidence>
<dbReference type="SUPFAM" id="SSF88659">
    <property type="entry name" value="Sigma3 and sigma4 domains of RNA polymerase sigma factors"/>
    <property type="match status" value="1"/>
</dbReference>
<dbReference type="Proteomes" id="UP001407405">
    <property type="component" value="Unassembled WGS sequence"/>
</dbReference>